<comment type="catalytic activity">
    <reaction evidence="4">
        <text>L-phenylalanyl-tRNA(Phe) + an N-terminal L-alpha-aminoacyl-[protein] = an N-terminal L-phenylalanyl-L-alpha-aminoacyl-[protein] + tRNA(Phe)</text>
        <dbReference type="Rhea" id="RHEA:43632"/>
        <dbReference type="Rhea" id="RHEA-COMP:9668"/>
        <dbReference type="Rhea" id="RHEA-COMP:9699"/>
        <dbReference type="Rhea" id="RHEA-COMP:10636"/>
        <dbReference type="Rhea" id="RHEA-COMP:10637"/>
        <dbReference type="ChEBI" id="CHEBI:78442"/>
        <dbReference type="ChEBI" id="CHEBI:78531"/>
        <dbReference type="ChEBI" id="CHEBI:78597"/>
        <dbReference type="ChEBI" id="CHEBI:83561"/>
        <dbReference type="EC" id="2.3.2.6"/>
    </reaction>
</comment>
<dbReference type="OrthoDB" id="9790282at2"/>
<dbReference type="STRING" id="871741.SAMN05192570_1353"/>
<evidence type="ECO:0000256" key="3">
    <source>
        <dbReference type="ARBA" id="ARBA00023315"/>
    </source>
</evidence>
<dbReference type="FunFam" id="3.40.630.70:FF:000001">
    <property type="entry name" value="Leucyl/phenylalanyl-tRNA--protein transferase"/>
    <property type="match status" value="1"/>
</dbReference>
<dbReference type="Pfam" id="PF03588">
    <property type="entry name" value="Leu_Phe_trans"/>
    <property type="match status" value="1"/>
</dbReference>
<keyword evidence="1 4" id="KW-0963">Cytoplasm</keyword>
<dbReference type="SUPFAM" id="SSF55729">
    <property type="entry name" value="Acyl-CoA N-acyltransferases (Nat)"/>
    <property type="match status" value="1"/>
</dbReference>
<dbReference type="GO" id="GO:0005737">
    <property type="term" value="C:cytoplasm"/>
    <property type="evidence" value="ECO:0007669"/>
    <property type="project" value="UniProtKB-SubCell"/>
</dbReference>
<evidence type="ECO:0000256" key="2">
    <source>
        <dbReference type="ARBA" id="ARBA00022679"/>
    </source>
</evidence>
<accession>A0A1I6PWH3</accession>
<evidence type="ECO:0000256" key="1">
    <source>
        <dbReference type="ARBA" id="ARBA00022490"/>
    </source>
</evidence>
<keyword evidence="2 4" id="KW-0808">Transferase</keyword>
<dbReference type="AlphaFoldDB" id="A0A1I6PWH3"/>
<dbReference type="EC" id="2.3.2.6" evidence="4"/>
<dbReference type="PANTHER" id="PTHR30098">
    <property type="entry name" value="LEUCYL/PHENYLALANYL-TRNA--PROTEIN TRANSFERASE"/>
    <property type="match status" value="1"/>
</dbReference>
<comment type="subcellular location">
    <subcellularLocation>
        <location evidence="4">Cytoplasm</location>
    </subcellularLocation>
</comment>
<keyword evidence="6" id="KW-1185">Reference proteome</keyword>
<dbReference type="InterPro" id="IPR042203">
    <property type="entry name" value="Leu/Phe-tRNA_Trfase_C"/>
</dbReference>
<evidence type="ECO:0000313" key="6">
    <source>
        <dbReference type="Proteomes" id="UP000198788"/>
    </source>
</evidence>
<comment type="similarity">
    <text evidence="4">Belongs to the L/F-transferase family.</text>
</comment>
<dbReference type="GO" id="GO:0030163">
    <property type="term" value="P:protein catabolic process"/>
    <property type="evidence" value="ECO:0007669"/>
    <property type="project" value="UniProtKB-UniRule"/>
</dbReference>
<name>A0A1I6PWH3_9CAUL</name>
<gene>
    <name evidence="4" type="primary">aat</name>
    <name evidence="5" type="ORF">SAMN05192570_1353</name>
</gene>
<organism evidence="5 6">
    <name type="scientific">Brevundimonas viscosa</name>
    <dbReference type="NCBI Taxonomy" id="871741"/>
    <lineage>
        <taxon>Bacteria</taxon>
        <taxon>Pseudomonadati</taxon>
        <taxon>Pseudomonadota</taxon>
        <taxon>Alphaproteobacteria</taxon>
        <taxon>Caulobacterales</taxon>
        <taxon>Caulobacteraceae</taxon>
        <taxon>Brevundimonas</taxon>
    </lineage>
</organism>
<evidence type="ECO:0000256" key="4">
    <source>
        <dbReference type="HAMAP-Rule" id="MF_00688"/>
    </source>
</evidence>
<comment type="catalytic activity">
    <reaction evidence="4">
        <text>N-terminal L-lysyl-[protein] + L-leucyl-tRNA(Leu) = N-terminal L-leucyl-L-lysyl-[protein] + tRNA(Leu) + H(+)</text>
        <dbReference type="Rhea" id="RHEA:12340"/>
        <dbReference type="Rhea" id="RHEA-COMP:9613"/>
        <dbReference type="Rhea" id="RHEA-COMP:9622"/>
        <dbReference type="Rhea" id="RHEA-COMP:12670"/>
        <dbReference type="Rhea" id="RHEA-COMP:12671"/>
        <dbReference type="ChEBI" id="CHEBI:15378"/>
        <dbReference type="ChEBI" id="CHEBI:65249"/>
        <dbReference type="ChEBI" id="CHEBI:78442"/>
        <dbReference type="ChEBI" id="CHEBI:78494"/>
        <dbReference type="ChEBI" id="CHEBI:133043"/>
        <dbReference type="EC" id="2.3.2.6"/>
    </reaction>
</comment>
<dbReference type="GO" id="GO:0008914">
    <property type="term" value="F:leucyl-tRNA--protein transferase activity"/>
    <property type="evidence" value="ECO:0007669"/>
    <property type="project" value="UniProtKB-UniRule"/>
</dbReference>
<keyword evidence="3 4" id="KW-0012">Acyltransferase</keyword>
<dbReference type="Gene3D" id="3.40.630.70">
    <property type="entry name" value="Leucyl/phenylalanyl-tRNA-protein transferase, C-terminal domain"/>
    <property type="match status" value="1"/>
</dbReference>
<comment type="function">
    <text evidence="4">Functions in the N-end rule pathway of protein degradation where it conjugates Leu, Phe and, less efficiently, Met from aminoacyl-tRNAs to the N-termini of proteins containing an N-terminal arginine or lysine.</text>
</comment>
<evidence type="ECO:0000313" key="5">
    <source>
        <dbReference type="EMBL" id="SFS44591.1"/>
    </source>
</evidence>
<dbReference type="HAMAP" id="MF_00688">
    <property type="entry name" value="Leu_Phe_trans"/>
    <property type="match status" value="1"/>
</dbReference>
<reference evidence="6" key="1">
    <citation type="submission" date="2016-10" db="EMBL/GenBank/DDBJ databases">
        <authorList>
            <person name="Varghese N."/>
            <person name="Submissions S."/>
        </authorList>
    </citation>
    <scope>NUCLEOTIDE SEQUENCE [LARGE SCALE GENOMIC DNA]</scope>
    <source>
        <strain evidence="6">CGMCC 1.10683</strain>
    </source>
</reference>
<dbReference type="EMBL" id="FOZV01000002">
    <property type="protein sequence ID" value="SFS44591.1"/>
    <property type="molecule type" value="Genomic_DNA"/>
</dbReference>
<dbReference type="Proteomes" id="UP000198788">
    <property type="component" value="Unassembled WGS sequence"/>
</dbReference>
<dbReference type="InterPro" id="IPR004616">
    <property type="entry name" value="Leu/Phe-tRNA_Trfase"/>
</dbReference>
<dbReference type="RefSeq" id="WP_092308531.1">
    <property type="nucleotide sequence ID" value="NZ_FOZV01000002.1"/>
</dbReference>
<protein>
    <recommendedName>
        <fullName evidence="4">Leucyl/phenylalanyl-tRNA--protein transferase</fullName>
        <ecNumber evidence="4">2.3.2.6</ecNumber>
    </recommendedName>
    <alternativeName>
        <fullName evidence="4">L/F-transferase</fullName>
    </alternativeName>
    <alternativeName>
        <fullName evidence="4">Leucyltransferase</fullName>
    </alternativeName>
    <alternativeName>
        <fullName evidence="4">Phenyalanyltransferase</fullName>
    </alternativeName>
</protein>
<dbReference type="PANTHER" id="PTHR30098:SF2">
    <property type="entry name" value="LEUCYL_PHENYLALANYL-TRNA--PROTEIN TRANSFERASE"/>
    <property type="match status" value="1"/>
</dbReference>
<dbReference type="NCBIfam" id="TIGR00667">
    <property type="entry name" value="aat"/>
    <property type="match status" value="1"/>
</dbReference>
<proteinExistence type="inferred from homology"/>
<sequence length="231" mass="25331">MEDPGFSASLPFGRFGPDELLHCYATGVFPMGEARDDPRVFLVEPDMRGLIPLEAFHIPTRLRRTVRAGRFDVRVNTAFAAVVEACASAAPGREDSWINDPIRRLYGELNARGHAHSIECWKDERLVGGLYGVTLGGAFFGESMFSRERDASKVALVHLVARLKRGGWRLLDAQFMTEHLGQFGAVEVPQSAYLRQLRTARTARADAAALALPMTGAEAVAYALQPTTQAS</sequence>
<dbReference type="InterPro" id="IPR016181">
    <property type="entry name" value="Acyl_CoA_acyltransferase"/>
</dbReference>
<comment type="catalytic activity">
    <reaction evidence="4">
        <text>N-terminal L-arginyl-[protein] + L-leucyl-tRNA(Leu) = N-terminal L-leucyl-L-arginyl-[protein] + tRNA(Leu) + H(+)</text>
        <dbReference type="Rhea" id="RHEA:50416"/>
        <dbReference type="Rhea" id="RHEA-COMP:9613"/>
        <dbReference type="Rhea" id="RHEA-COMP:9622"/>
        <dbReference type="Rhea" id="RHEA-COMP:12672"/>
        <dbReference type="Rhea" id="RHEA-COMP:12673"/>
        <dbReference type="ChEBI" id="CHEBI:15378"/>
        <dbReference type="ChEBI" id="CHEBI:64719"/>
        <dbReference type="ChEBI" id="CHEBI:78442"/>
        <dbReference type="ChEBI" id="CHEBI:78494"/>
        <dbReference type="ChEBI" id="CHEBI:133044"/>
        <dbReference type="EC" id="2.3.2.6"/>
    </reaction>
</comment>